<dbReference type="Proteomes" id="UP000479132">
    <property type="component" value="Unassembled WGS sequence"/>
</dbReference>
<dbReference type="AlphaFoldDB" id="A0A6M1SZ51"/>
<feature type="domain" description="Diphthamide synthase" evidence="1">
    <location>
        <begin position="3"/>
        <end position="189"/>
    </location>
</feature>
<gene>
    <name evidence="2" type="ORF">G3569_09320</name>
</gene>
<protein>
    <recommendedName>
        <fullName evidence="1">Diphthamide synthase domain-containing protein</fullName>
    </recommendedName>
</protein>
<comment type="caution">
    <text evidence="2">The sequence shown here is derived from an EMBL/GenBank/DDBJ whole genome shotgun (WGS) entry which is preliminary data.</text>
</comment>
<reference evidence="2 3" key="1">
    <citation type="submission" date="2020-02" db="EMBL/GenBank/DDBJ databases">
        <title>Aliifodinibius halophilus 2W32, complete genome.</title>
        <authorList>
            <person name="Li Y."/>
            <person name="Wu S."/>
        </authorList>
    </citation>
    <scope>NUCLEOTIDE SEQUENCE [LARGE SCALE GENOMIC DNA]</scope>
    <source>
        <strain evidence="2 3">2W32</strain>
    </source>
</reference>
<name>A0A6M1SZ51_9BACT</name>
<dbReference type="InterPro" id="IPR002761">
    <property type="entry name" value="Diphthami_syn_dom"/>
</dbReference>
<sequence length="205" mass="24007">MDILFWSGGKDAYLALHFYQQEHPDNKIILLTTFNKSNDTVPHQNISLDIIKAQADKLDLELITVPLPSHCSNEQYLESLQETFNNIEEPIENLIFGDWYLDDIRQWREEVFEKMGYNCRFPIWKKDINELLTVLLLKPVKVEISAVKEEYQSLIRVGEPFNQAFVNQISRFSEDIDPFGEQGEFHTQVTILEPETPKEFTQRGI</sequence>
<dbReference type="InterPro" id="IPR014729">
    <property type="entry name" value="Rossmann-like_a/b/a_fold"/>
</dbReference>
<dbReference type="EMBL" id="JAALLS010000010">
    <property type="protein sequence ID" value="NGP88556.1"/>
    <property type="molecule type" value="Genomic_DNA"/>
</dbReference>
<evidence type="ECO:0000313" key="3">
    <source>
        <dbReference type="Proteomes" id="UP000479132"/>
    </source>
</evidence>
<accession>A0A6M1SZ51</accession>
<keyword evidence="3" id="KW-1185">Reference proteome</keyword>
<proteinExistence type="predicted"/>
<dbReference type="Gene3D" id="3.40.50.620">
    <property type="entry name" value="HUPs"/>
    <property type="match status" value="1"/>
</dbReference>
<dbReference type="RefSeq" id="WP_165268397.1">
    <property type="nucleotide sequence ID" value="NZ_JAALLS010000010.1"/>
</dbReference>
<evidence type="ECO:0000313" key="2">
    <source>
        <dbReference type="EMBL" id="NGP88556.1"/>
    </source>
</evidence>
<dbReference type="Pfam" id="PF01902">
    <property type="entry name" value="Diphthami_syn_2"/>
    <property type="match status" value="1"/>
</dbReference>
<evidence type="ECO:0000259" key="1">
    <source>
        <dbReference type="Pfam" id="PF01902"/>
    </source>
</evidence>
<dbReference type="SUPFAM" id="SSF52402">
    <property type="entry name" value="Adenine nucleotide alpha hydrolases-like"/>
    <property type="match status" value="1"/>
</dbReference>
<organism evidence="2 3">
    <name type="scientific">Fodinibius halophilus</name>
    <dbReference type="NCBI Taxonomy" id="1736908"/>
    <lineage>
        <taxon>Bacteria</taxon>
        <taxon>Pseudomonadati</taxon>
        <taxon>Balneolota</taxon>
        <taxon>Balneolia</taxon>
        <taxon>Balneolales</taxon>
        <taxon>Balneolaceae</taxon>
        <taxon>Fodinibius</taxon>
    </lineage>
</organism>